<organism evidence="1 2">
    <name type="scientific">Diploscapter pachys</name>
    <dbReference type="NCBI Taxonomy" id="2018661"/>
    <lineage>
        <taxon>Eukaryota</taxon>
        <taxon>Metazoa</taxon>
        <taxon>Ecdysozoa</taxon>
        <taxon>Nematoda</taxon>
        <taxon>Chromadorea</taxon>
        <taxon>Rhabditida</taxon>
        <taxon>Rhabditina</taxon>
        <taxon>Rhabditomorpha</taxon>
        <taxon>Rhabditoidea</taxon>
        <taxon>Rhabditidae</taxon>
        <taxon>Diploscapter</taxon>
    </lineage>
</organism>
<dbReference type="Proteomes" id="UP000218231">
    <property type="component" value="Unassembled WGS sequence"/>
</dbReference>
<reference evidence="1 2" key="1">
    <citation type="journal article" date="2017" name="Curr. Biol.">
        <title>Genome architecture and evolution of a unichromosomal asexual nematode.</title>
        <authorList>
            <person name="Fradin H."/>
            <person name="Zegar C."/>
            <person name="Gutwein M."/>
            <person name="Lucas J."/>
            <person name="Kovtun M."/>
            <person name="Corcoran D."/>
            <person name="Baugh L.R."/>
            <person name="Kiontke K."/>
            <person name="Gunsalus K."/>
            <person name="Fitch D.H."/>
            <person name="Piano F."/>
        </authorList>
    </citation>
    <scope>NUCLEOTIDE SEQUENCE [LARGE SCALE GENOMIC DNA]</scope>
    <source>
        <strain evidence="1">PF1309</strain>
    </source>
</reference>
<keyword evidence="2" id="KW-1185">Reference proteome</keyword>
<dbReference type="EMBL" id="LIAE01009394">
    <property type="protein sequence ID" value="PAV69934.1"/>
    <property type="molecule type" value="Genomic_DNA"/>
</dbReference>
<dbReference type="AlphaFoldDB" id="A0A2A2K7N5"/>
<accession>A0A2A2K7N5</accession>
<evidence type="ECO:0000313" key="2">
    <source>
        <dbReference type="Proteomes" id="UP000218231"/>
    </source>
</evidence>
<name>A0A2A2K7N5_9BILA</name>
<sequence>MRRGGIRRPQQQHCRFAARHCDQTPHLGMWGVARPQRRNVDDDPVDGVGGQPVECLVQRRERSARVIGCGSTTRTPACA</sequence>
<evidence type="ECO:0000313" key="1">
    <source>
        <dbReference type="EMBL" id="PAV69934.1"/>
    </source>
</evidence>
<comment type="caution">
    <text evidence="1">The sequence shown here is derived from an EMBL/GenBank/DDBJ whole genome shotgun (WGS) entry which is preliminary data.</text>
</comment>
<protein>
    <submittedName>
        <fullName evidence="1">Uncharacterized protein</fullName>
    </submittedName>
</protein>
<gene>
    <name evidence="1" type="ORF">WR25_11964</name>
</gene>
<proteinExistence type="predicted"/>